<feature type="compositionally biased region" description="Basic and acidic residues" evidence="4">
    <location>
        <begin position="71"/>
        <end position="80"/>
    </location>
</feature>
<dbReference type="Pfam" id="PF01765">
    <property type="entry name" value="RRF"/>
    <property type="match status" value="1"/>
</dbReference>
<dbReference type="GO" id="GO:0006412">
    <property type="term" value="P:translation"/>
    <property type="evidence" value="ECO:0007669"/>
    <property type="project" value="UniProtKB-KW"/>
</dbReference>
<sequence length="299" mass="32963">MKCVSQSRALLRSGNAAARALAGSNEALATPLCRASSVYSKTVRPALAPRQPTCHAVRCFSQTAAAQAKKNKADKQEKSSKKGAAAPAAPSSNGNGSTSKSNNPKPNPEDPFDLSDLEAAFAKAAEHHIDNLKKLRTGGRFNPDVIGALRVRPDKKDPATFPLHELAAIVPKGGRTISILVHELDHVKPVLSAIQTSPDFNQQPQRVEDNEQELVLKVEAEKADDVAKRVKEICHAWRGQIREHRHKRDVVLKKWRADNTILPDDLKRIEKDMQKLQDKKMAEIDAEEKKALQQLARDR</sequence>
<evidence type="ECO:0000256" key="4">
    <source>
        <dbReference type="SAM" id="MobiDB-lite"/>
    </source>
</evidence>
<evidence type="ECO:0000313" key="7">
    <source>
        <dbReference type="Proteomes" id="UP000275385"/>
    </source>
</evidence>
<dbReference type="STRING" id="177199.A0A420Y9Q6"/>
<evidence type="ECO:0000313" key="6">
    <source>
        <dbReference type="EMBL" id="RKU44628.1"/>
    </source>
</evidence>
<dbReference type="GO" id="GO:0043023">
    <property type="term" value="F:ribosomal large subunit binding"/>
    <property type="evidence" value="ECO:0007669"/>
    <property type="project" value="TreeGrafter"/>
</dbReference>
<dbReference type="InterPro" id="IPR002661">
    <property type="entry name" value="Ribosome_recyc_fac"/>
</dbReference>
<evidence type="ECO:0000256" key="2">
    <source>
        <dbReference type="ARBA" id="ARBA00022917"/>
    </source>
</evidence>
<dbReference type="AlphaFoldDB" id="A0A420Y9Q6"/>
<dbReference type="Gene3D" id="1.10.132.20">
    <property type="entry name" value="Ribosome-recycling factor"/>
    <property type="match status" value="1"/>
</dbReference>
<evidence type="ECO:0000256" key="3">
    <source>
        <dbReference type="ARBA" id="ARBA00024909"/>
    </source>
</evidence>
<accession>A0A420Y9Q6</accession>
<comment type="similarity">
    <text evidence="1">Belongs to the RRF family.</text>
</comment>
<protein>
    <recommendedName>
        <fullName evidence="5">Ribosome recycling factor domain-containing protein</fullName>
    </recommendedName>
</protein>
<keyword evidence="7" id="KW-1185">Reference proteome</keyword>
<dbReference type="Proteomes" id="UP000275385">
    <property type="component" value="Unassembled WGS sequence"/>
</dbReference>
<gene>
    <name evidence="6" type="ORF">DL546_007251</name>
</gene>
<evidence type="ECO:0000259" key="5">
    <source>
        <dbReference type="Pfam" id="PF01765"/>
    </source>
</evidence>
<reference evidence="6 7" key="1">
    <citation type="submission" date="2018-08" db="EMBL/GenBank/DDBJ databases">
        <title>Draft genome of the lignicolous fungus Coniochaeta pulveracea.</title>
        <authorList>
            <person name="Borstlap C.J."/>
            <person name="De Witt R.N."/>
            <person name="Botha A."/>
            <person name="Volschenk H."/>
        </authorList>
    </citation>
    <scope>NUCLEOTIDE SEQUENCE [LARGE SCALE GENOMIC DNA]</scope>
    <source>
        <strain evidence="6 7">CAB683</strain>
    </source>
</reference>
<organism evidence="6 7">
    <name type="scientific">Coniochaeta pulveracea</name>
    <dbReference type="NCBI Taxonomy" id="177199"/>
    <lineage>
        <taxon>Eukaryota</taxon>
        <taxon>Fungi</taxon>
        <taxon>Dikarya</taxon>
        <taxon>Ascomycota</taxon>
        <taxon>Pezizomycotina</taxon>
        <taxon>Sordariomycetes</taxon>
        <taxon>Sordariomycetidae</taxon>
        <taxon>Coniochaetales</taxon>
        <taxon>Coniochaetaceae</taxon>
        <taxon>Coniochaeta</taxon>
    </lineage>
</organism>
<proteinExistence type="inferred from homology"/>
<feature type="region of interest" description="Disordered" evidence="4">
    <location>
        <begin position="68"/>
        <end position="113"/>
    </location>
</feature>
<keyword evidence="2" id="KW-0648">Protein biosynthesis</keyword>
<dbReference type="Gene3D" id="3.30.1360.40">
    <property type="match status" value="1"/>
</dbReference>
<dbReference type="GO" id="GO:0005739">
    <property type="term" value="C:mitochondrion"/>
    <property type="evidence" value="ECO:0007669"/>
    <property type="project" value="TreeGrafter"/>
</dbReference>
<dbReference type="PANTHER" id="PTHR20982">
    <property type="entry name" value="RIBOSOME RECYCLING FACTOR"/>
    <property type="match status" value="1"/>
</dbReference>
<feature type="domain" description="Ribosome recycling factor" evidence="5">
    <location>
        <begin position="131"/>
        <end position="293"/>
    </location>
</feature>
<evidence type="ECO:0000256" key="1">
    <source>
        <dbReference type="ARBA" id="ARBA00005912"/>
    </source>
</evidence>
<dbReference type="PANTHER" id="PTHR20982:SF3">
    <property type="entry name" value="MITOCHONDRIAL RIBOSOME RECYCLING FACTOR PSEUDO 1"/>
    <property type="match status" value="1"/>
</dbReference>
<feature type="compositionally biased region" description="Low complexity" evidence="4">
    <location>
        <begin position="82"/>
        <end position="104"/>
    </location>
</feature>
<name>A0A420Y9Q6_9PEZI</name>
<dbReference type="EMBL" id="QVQW01000029">
    <property type="protein sequence ID" value="RKU44628.1"/>
    <property type="molecule type" value="Genomic_DNA"/>
</dbReference>
<dbReference type="OrthoDB" id="407355at2759"/>
<comment type="function">
    <text evidence="3">Necessary for protein synthesis in mitochondria. Functions as a ribosome recycling factor in mitochondria.</text>
</comment>
<dbReference type="InterPro" id="IPR036191">
    <property type="entry name" value="RRF_sf"/>
</dbReference>
<dbReference type="InterPro" id="IPR023584">
    <property type="entry name" value="Ribosome_recyc_fac_dom"/>
</dbReference>
<comment type="caution">
    <text evidence="6">The sequence shown here is derived from an EMBL/GenBank/DDBJ whole genome shotgun (WGS) entry which is preliminary data.</text>
</comment>
<dbReference type="SUPFAM" id="SSF55194">
    <property type="entry name" value="Ribosome recycling factor, RRF"/>
    <property type="match status" value="1"/>
</dbReference>